<dbReference type="GO" id="GO:0003700">
    <property type="term" value="F:DNA-binding transcription factor activity"/>
    <property type="evidence" value="ECO:0007669"/>
    <property type="project" value="InterPro"/>
</dbReference>
<sequence>MNIGDVAKRTGLPAKTIRYYEEIGLIRPLRDTNGYRVFREADFHKLAFLGRARALGFSIEDCRTLMALYEDEDRASADVKRLAKKHLDQIEEKIAQLQSMQTTLTHLVQECAGDNRPDCPILKDLASG</sequence>
<dbReference type="InterPro" id="IPR011789">
    <property type="entry name" value="CueR"/>
</dbReference>
<dbReference type="GO" id="GO:0005507">
    <property type="term" value="F:copper ion binding"/>
    <property type="evidence" value="ECO:0007669"/>
    <property type="project" value="InterPro"/>
</dbReference>
<evidence type="ECO:0000259" key="6">
    <source>
        <dbReference type="PROSITE" id="PS50937"/>
    </source>
</evidence>
<keyword evidence="8" id="KW-1185">Reference proteome</keyword>
<dbReference type="PRINTS" id="PR00040">
    <property type="entry name" value="HTHMERR"/>
</dbReference>
<dbReference type="Gene3D" id="1.10.1660.10">
    <property type="match status" value="1"/>
</dbReference>
<evidence type="ECO:0000313" key="8">
    <source>
        <dbReference type="Proteomes" id="UP000193827"/>
    </source>
</evidence>
<evidence type="ECO:0000313" key="7">
    <source>
        <dbReference type="EMBL" id="SLN23727.1"/>
    </source>
</evidence>
<keyword evidence="4" id="KW-0238">DNA-binding</keyword>
<dbReference type="InterPro" id="IPR047057">
    <property type="entry name" value="MerR_fam"/>
</dbReference>
<protein>
    <submittedName>
        <fullName evidence="7">HTH-type transcriptional regulator HmrR</fullName>
    </submittedName>
</protein>
<dbReference type="Pfam" id="PF09278">
    <property type="entry name" value="MerR-DNA-bind"/>
    <property type="match status" value="1"/>
</dbReference>
<dbReference type="InterPro" id="IPR000551">
    <property type="entry name" value="MerR-type_HTH_dom"/>
</dbReference>
<dbReference type="PANTHER" id="PTHR30204">
    <property type="entry name" value="REDOX-CYCLING DRUG-SENSING TRANSCRIPTIONAL ACTIVATOR SOXR"/>
    <property type="match status" value="1"/>
</dbReference>
<evidence type="ECO:0000256" key="3">
    <source>
        <dbReference type="ARBA" id="ARBA00023015"/>
    </source>
</evidence>
<evidence type="ECO:0000256" key="4">
    <source>
        <dbReference type="ARBA" id="ARBA00023125"/>
    </source>
</evidence>
<dbReference type="SMART" id="SM00422">
    <property type="entry name" value="HTH_MERR"/>
    <property type="match status" value="1"/>
</dbReference>
<dbReference type="InterPro" id="IPR015358">
    <property type="entry name" value="Tscrpt_reg_MerR_DNA-bd"/>
</dbReference>
<dbReference type="RefSeq" id="WP_085891298.1">
    <property type="nucleotide sequence ID" value="NZ_FWFL01000002.1"/>
</dbReference>
<dbReference type="Proteomes" id="UP000193827">
    <property type="component" value="Unassembled WGS sequence"/>
</dbReference>
<dbReference type="PANTHER" id="PTHR30204:SF94">
    <property type="entry name" value="HEAVY METAL-DEPENDENT TRANSCRIPTIONAL REGULATOR HI_0293-RELATED"/>
    <property type="match status" value="1"/>
</dbReference>
<dbReference type="GO" id="GO:0005737">
    <property type="term" value="C:cytoplasm"/>
    <property type="evidence" value="ECO:0007669"/>
    <property type="project" value="UniProtKB-SubCell"/>
</dbReference>
<keyword evidence="3" id="KW-0805">Transcription regulation</keyword>
<dbReference type="NCBIfam" id="TIGR02044">
    <property type="entry name" value="CueR"/>
    <property type="match status" value="1"/>
</dbReference>
<feature type="domain" description="HTH merR-type" evidence="6">
    <location>
        <begin position="1"/>
        <end position="68"/>
    </location>
</feature>
<name>A0A1Y5RT23_9RHOB</name>
<dbReference type="GO" id="GO:0045893">
    <property type="term" value="P:positive regulation of DNA-templated transcription"/>
    <property type="evidence" value="ECO:0007669"/>
    <property type="project" value="InterPro"/>
</dbReference>
<evidence type="ECO:0000256" key="1">
    <source>
        <dbReference type="ARBA" id="ARBA00004496"/>
    </source>
</evidence>
<dbReference type="AlphaFoldDB" id="A0A1Y5RT23"/>
<keyword evidence="5" id="KW-0804">Transcription</keyword>
<dbReference type="OrthoDB" id="9802944at2"/>
<keyword evidence="2" id="KW-0963">Cytoplasm</keyword>
<organism evidence="7 8">
    <name type="scientific">Roseovarius litorisediminis</name>
    <dbReference type="NCBI Taxonomy" id="1312363"/>
    <lineage>
        <taxon>Bacteria</taxon>
        <taxon>Pseudomonadati</taxon>
        <taxon>Pseudomonadota</taxon>
        <taxon>Alphaproteobacteria</taxon>
        <taxon>Rhodobacterales</taxon>
        <taxon>Roseobacteraceae</taxon>
        <taxon>Roseovarius</taxon>
    </lineage>
</organism>
<gene>
    <name evidence="7" type="primary">hmrR</name>
    <name evidence="7" type="ORF">PEL8287_01069</name>
</gene>
<dbReference type="InterPro" id="IPR009061">
    <property type="entry name" value="DNA-bd_dom_put_sf"/>
</dbReference>
<accession>A0A1Y5RT23</accession>
<evidence type="ECO:0000256" key="2">
    <source>
        <dbReference type="ARBA" id="ARBA00022490"/>
    </source>
</evidence>
<comment type="subcellular location">
    <subcellularLocation>
        <location evidence="1">Cytoplasm</location>
    </subcellularLocation>
</comment>
<dbReference type="CDD" id="cd01108">
    <property type="entry name" value="HTH_CueR"/>
    <property type="match status" value="1"/>
</dbReference>
<dbReference type="GO" id="GO:0003677">
    <property type="term" value="F:DNA binding"/>
    <property type="evidence" value="ECO:0007669"/>
    <property type="project" value="UniProtKB-KW"/>
</dbReference>
<reference evidence="7 8" key="1">
    <citation type="submission" date="2017-03" db="EMBL/GenBank/DDBJ databases">
        <authorList>
            <person name="Afonso C.L."/>
            <person name="Miller P.J."/>
            <person name="Scott M.A."/>
            <person name="Spackman E."/>
            <person name="Goraichik I."/>
            <person name="Dimitrov K.M."/>
            <person name="Suarez D.L."/>
            <person name="Swayne D.E."/>
        </authorList>
    </citation>
    <scope>NUCLEOTIDE SEQUENCE [LARGE SCALE GENOMIC DNA]</scope>
    <source>
        <strain evidence="7 8">CECT 8287</strain>
    </source>
</reference>
<dbReference type="SUPFAM" id="SSF46955">
    <property type="entry name" value="Putative DNA-binding domain"/>
    <property type="match status" value="1"/>
</dbReference>
<proteinExistence type="predicted"/>
<dbReference type="PROSITE" id="PS50937">
    <property type="entry name" value="HTH_MERR_2"/>
    <property type="match status" value="1"/>
</dbReference>
<dbReference type="EMBL" id="FWFL01000002">
    <property type="protein sequence ID" value="SLN23727.1"/>
    <property type="molecule type" value="Genomic_DNA"/>
</dbReference>
<dbReference type="Pfam" id="PF00376">
    <property type="entry name" value="MerR"/>
    <property type="match status" value="1"/>
</dbReference>
<evidence type="ECO:0000256" key="5">
    <source>
        <dbReference type="ARBA" id="ARBA00023163"/>
    </source>
</evidence>